<evidence type="ECO:0000313" key="1">
    <source>
        <dbReference type="EMBL" id="ADM10096.1"/>
    </source>
</evidence>
<dbReference type="KEGG" id="pbr:PB2503_10224"/>
<reference evidence="2" key="1">
    <citation type="submission" date="2010-08" db="EMBL/GenBank/DDBJ databases">
        <title>Genome sequence of Parvularcula bermudensis HTCC2503.</title>
        <authorList>
            <person name="Kang D.-M."/>
            <person name="Oh H.-M."/>
            <person name="Cho J.-C."/>
        </authorList>
    </citation>
    <scope>NUCLEOTIDE SEQUENCE [LARGE SCALE GENOMIC DNA]</scope>
    <source>
        <strain evidence="2">ATCC BAA-594 / HTCC2503 / KCTC 12087</strain>
    </source>
</reference>
<accession>E0TFH2</accession>
<protein>
    <submittedName>
        <fullName evidence="1">Uncharacterized protein</fullName>
    </submittedName>
</protein>
<reference evidence="1 2" key="2">
    <citation type="journal article" date="2011" name="J. Bacteriol.">
        <title>Complete genome sequence of strain HTCC2503T of Parvularcula bermudensis, the type species of the order "Parvularculales" in the class Alphaproteobacteria.</title>
        <authorList>
            <person name="Oh H.M."/>
            <person name="Kang I."/>
            <person name="Vergin K.L."/>
            <person name="Kang D."/>
            <person name="Rhee K.H."/>
            <person name="Giovannoni S.J."/>
            <person name="Cho J.C."/>
        </authorList>
    </citation>
    <scope>NUCLEOTIDE SEQUENCE [LARGE SCALE GENOMIC DNA]</scope>
    <source>
        <strain evidence="2">ATCC BAA-594 / HTCC2503 / KCTC 12087</strain>
    </source>
</reference>
<dbReference type="EMBL" id="CP002156">
    <property type="protein sequence ID" value="ADM10096.1"/>
    <property type="molecule type" value="Genomic_DNA"/>
</dbReference>
<sequence>MVELFETSQARLAGLVSVFDFVGLSQPGNVVMNDFTFGPPTLWDADENIPLGPDFESDVTVTASGRTNGGTTSVNLFDLNPGNDVFDGGLGVGAPGGFFFRGSFGAAVTEGETLTLTFSEPVSILEVTFNNGFNWPGFLPGARIDIAVDGEAASEYVLRHFNDQGDFPLVGQTFEFSYVNAAFFLGKFFFEPTDAPADTFGEEMVDLDSAFSTEDVWTPPMEGEAIDLFS</sequence>
<organism evidence="1 2">
    <name type="scientific">Parvularcula bermudensis (strain ATCC BAA-594 / HTCC2503 / KCTC 12087)</name>
    <dbReference type="NCBI Taxonomy" id="314260"/>
    <lineage>
        <taxon>Bacteria</taxon>
        <taxon>Pseudomonadati</taxon>
        <taxon>Pseudomonadota</taxon>
        <taxon>Alphaproteobacteria</taxon>
        <taxon>Parvularculales</taxon>
        <taxon>Parvularculaceae</taxon>
        <taxon>Parvularcula</taxon>
    </lineage>
</organism>
<evidence type="ECO:0000313" key="2">
    <source>
        <dbReference type="Proteomes" id="UP000001302"/>
    </source>
</evidence>
<proteinExistence type="predicted"/>
<name>E0TFH2_PARBH</name>
<dbReference type="RefSeq" id="WP_013301070.1">
    <property type="nucleotide sequence ID" value="NC_014414.1"/>
</dbReference>
<gene>
    <name evidence="1" type="ordered locus">PB2503_10224</name>
</gene>
<dbReference type="AlphaFoldDB" id="E0TFH2"/>
<dbReference type="Proteomes" id="UP000001302">
    <property type="component" value="Chromosome"/>
</dbReference>
<keyword evidence="2" id="KW-1185">Reference proteome</keyword>
<dbReference type="HOGENOM" id="CLU_1203888_0_0_5"/>